<gene>
    <name evidence="1" type="ORF">ACEZDB_23840</name>
</gene>
<dbReference type="EMBL" id="JBHEZY010000010">
    <property type="protein sequence ID" value="MFC1433685.1"/>
    <property type="molecule type" value="Genomic_DNA"/>
</dbReference>
<reference evidence="1 2" key="1">
    <citation type="submission" date="2024-09" db="EMBL/GenBank/DDBJ databases">
        <authorList>
            <person name="Lee S.D."/>
        </authorList>
    </citation>
    <scope>NUCLEOTIDE SEQUENCE [LARGE SCALE GENOMIC DNA]</scope>
    <source>
        <strain evidence="1 2">N1-3</strain>
    </source>
</reference>
<dbReference type="Proteomes" id="UP001592530">
    <property type="component" value="Unassembled WGS sequence"/>
</dbReference>
<protein>
    <submittedName>
        <fullName evidence="1">Uncharacterized protein</fullName>
    </submittedName>
</protein>
<name>A0ABV6X5Y6_9ACTN</name>
<sequence length="50" mass="5372">MTASGAEALPPTVESSWARALDRIGAGETPTWAKDSPLDRRAEFLEDLAN</sequence>
<accession>A0ABV6X5Y6</accession>
<dbReference type="RefSeq" id="WP_380555846.1">
    <property type="nucleotide sequence ID" value="NZ_JBHEZY010000010.1"/>
</dbReference>
<comment type="caution">
    <text evidence="1">The sequence shown here is derived from an EMBL/GenBank/DDBJ whole genome shotgun (WGS) entry which is preliminary data.</text>
</comment>
<organism evidence="1 2">
    <name type="scientific">Streptacidiphilus alkalitolerans</name>
    <dbReference type="NCBI Taxonomy" id="3342712"/>
    <lineage>
        <taxon>Bacteria</taxon>
        <taxon>Bacillati</taxon>
        <taxon>Actinomycetota</taxon>
        <taxon>Actinomycetes</taxon>
        <taxon>Kitasatosporales</taxon>
        <taxon>Streptomycetaceae</taxon>
        <taxon>Streptacidiphilus</taxon>
    </lineage>
</organism>
<evidence type="ECO:0000313" key="2">
    <source>
        <dbReference type="Proteomes" id="UP001592530"/>
    </source>
</evidence>
<proteinExistence type="predicted"/>
<evidence type="ECO:0000313" key="1">
    <source>
        <dbReference type="EMBL" id="MFC1433685.1"/>
    </source>
</evidence>